<dbReference type="OrthoDB" id="445007at2759"/>
<keyword evidence="6" id="KW-1185">Reference proteome</keyword>
<evidence type="ECO:0000256" key="1">
    <source>
        <dbReference type="ARBA" id="ARBA00001962"/>
    </source>
</evidence>
<sequence length="139" mass="15558">MVALDAYTSTNGATVVVPDSHKWADRMPDRSEAVPVIMPKGSLVYFLGTLWHGGGQNRSNAERRALTVQYCQPWVRPLENQILAVDWEKLGQIPPRLVDMLGYKVGAPFIGYVDGVSPRRAVAKRLKEKEVLEKRVSKL</sequence>
<evidence type="ECO:0000256" key="2">
    <source>
        <dbReference type="ARBA" id="ARBA00005830"/>
    </source>
</evidence>
<proteinExistence type="inferred from homology"/>
<dbReference type="Gene3D" id="2.60.120.620">
    <property type="entry name" value="q2cbj1_9rhob like domain"/>
    <property type="match status" value="1"/>
</dbReference>
<dbReference type="EMBL" id="VCHE01000071">
    <property type="protein sequence ID" value="KAB2572775.1"/>
    <property type="molecule type" value="Genomic_DNA"/>
</dbReference>
<protein>
    <recommendedName>
        <fullName evidence="7">Kanamycin B dioxygenase</fullName>
    </recommendedName>
</protein>
<name>A0A5N5D5G2_9PEZI</name>
<gene>
    <name evidence="5" type="ORF">DBV05_g8565</name>
</gene>
<organism evidence="5 6">
    <name type="scientific">Lasiodiplodia theobromae</name>
    <dbReference type="NCBI Taxonomy" id="45133"/>
    <lineage>
        <taxon>Eukaryota</taxon>
        <taxon>Fungi</taxon>
        <taxon>Dikarya</taxon>
        <taxon>Ascomycota</taxon>
        <taxon>Pezizomycotina</taxon>
        <taxon>Dothideomycetes</taxon>
        <taxon>Dothideomycetes incertae sedis</taxon>
        <taxon>Botryosphaeriales</taxon>
        <taxon>Botryosphaeriaceae</taxon>
        <taxon>Lasiodiplodia</taxon>
    </lineage>
</organism>
<reference evidence="5 6" key="1">
    <citation type="journal article" date="2019" name="Sci. Rep.">
        <title>A multi-omics analysis of the grapevine pathogen Lasiodiplodia theobromae reveals that temperature affects the expression of virulence- and pathogenicity-related genes.</title>
        <authorList>
            <person name="Felix C."/>
            <person name="Meneses R."/>
            <person name="Goncalves M.F.M."/>
            <person name="Tilleman L."/>
            <person name="Duarte A.S."/>
            <person name="Jorrin-Novo J.V."/>
            <person name="Van de Peer Y."/>
            <person name="Deforce D."/>
            <person name="Van Nieuwerburgh F."/>
            <person name="Esteves A.C."/>
            <person name="Alves A."/>
        </authorList>
    </citation>
    <scope>NUCLEOTIDE SEQUENCE [LARGE SCALE GENOMIC DNA]</scope>
    <source>
        <strain evidence="5 6">LA-SOL3</strain>
    </source>
</reference>
<accession>A0A5N5D5G2</accession>
<dbReference type="PANTHER" id="PTHR20883">
    <property type="entry name" value="PHYTANOYL-COA DIOXYGENASE DOMAIN CONTAINING 1"/>
    <property type="match status" value="1"/>
</dbReference>
<evidence type="ECO:0000256" key="3">
    <source>
        <dbReference type="ARBA" id="ARBA00022723"/>
    </source>
</evidence>
<evidence type="ECO:0000313" key="6">
    <source>
        <dbReference type="Proteomes" id="UP000325902"/>
    </source>
</evidence>
<evidence type="ECO:0000313" key="5">
    <source>
        <dbReference type="EMBL" id="KAB2572775.1"/>
    </source>
</evidence>
<dbReference type="PANTHER" id="PTHR20883:SF15">
    <property type="entry name" value="PHYTANOYL-COA DIOXYGENASE DOMAIN-CONTAINING PROTEIN 1"/>
    <property type="match status" value="1"/>
</dbReference>
<evidence type="ECO:0000256" key="4">
    <source>
        <dbReference type="ARBA" id="ARBA00023004"/>
    </source>
</evidence>
<dbReference type="AlphaFoldDB" id="A0A5N5D5G2"/>
<dbReference type="GO" id="GO:0046872">
    <property type="term" value="F:metal ion binding"/>
    <property type="evidence" value="ECO:0007669"/>
    <property type="project" value="UniProtKB-KW"/>
</dbReference>
<comment type="similarity">
    <text evidence="2">Belongs to the PhyH family.</text>
</comment>
<dbReference type="Pfam" id="PF05721">
    <property type="entry name" value="PhyH"/>
    <property type="match status" value="1"/>
</dbReference>
<dbReference type="InterPro" id="IPR008775">
    <property type="entry name" value="Phytyl_CoA_dOase-like"/>
</dbReference>
<keyword evidence="3" id="KW-0479">Metal-binding</keyword>
<keyword evidence="4" id="KW-0408">Iron</keyword>
<comment type="caution">
    <text evidence="5">The sequence shown here is derived from an EMBL/GenBank/DDBJ whole genome shotgun (WGS) entry which is preliminary data.</text>
</comment>
<comment type="cofactor">
    <cofactor evidence="1">
        <name>Fe cation</name>
        <dbReference type="ChEBI" id="CHEBI:24875"/>
    </cofactor>
</comment>
<dbReference type="Proteomes" id="UP000325902">
    <property type="component" value="Unassembled WGS sequence"/>
</dbReference>
<evidence type="ECO:0008006" key="7">
    <source>
        <dbReference type="Google" id="ProtNLM"/>
    </source>
</evidence>
<dbReference type="SUPFAM" id="SSF51197">
    <property type="entry name" value="Clavaminate synthase-like"/>
    <property type="match status" value="1"/>
</dbReference>